<feature type="transmembrane region" description="Helical" evidence="1">
    <location>
        <begin position="279"/>
        <end position="296"/>
    </location>
</feature>
<dbReference type="EMBL" id="QWGP01000026">
    <property type="protein sequence ID" value="RHZ92160.1"/>
    <property type="molecule type" value="Genomic_DNA"/>
</dbReference>
<dbReference type="RefSeq" id="WP_119000993.1">
    <property type="nucleotide sequence ID" value="NZ_QWGP01000026.1"/>
</dbReference>
<reference evidence="2 3" key="1">
    <citation type="submission" date="2018-08" db="EMBL/GenBank/DDBJ databases">
        <title>Draft genome sequence of Rhodobacter sphaeroides FY.</title>
        <authorList>
            <person name="Rayyan A."/>
            <person name="Meyer T.E."/>
            <person name="Kyndt J.A."/>
        </authorList>
    </citation>
    <scope>NUCLEOTIDE SEQUENCE [LARGE SCALE GENOMIC DNA]</scope>
    <source>
        <strain evidence="2 3">FY</strain>
    </source>
</reference>
<evidence type="ECO:0000256" key="1">
    <source>
        <dbReference type="SAM" id="Phobius"/>
    </source>
</evidence>
<feature type="transmembrane region" description="Helical" evidence="1">
    <location>
        <begin position="235"/>
        <end position="258"/>
    </location>
</feature>
<organism evidence="2 3">
    <name type="scientific">Cereibacter sphaeroides</name>
    <name type="common">Rhodobacter sphaeroides</name>
    <dbReference type="NCBI Taxonomy" id="1063"/>
    <lineage>
        <taxon>Bacteria</taxon>
        <taxon>Pseudomonadati</taxon>
        <taxon>Pseudomonadota</taxon>
        <taxon>Alphaproteobacteria</taxon>
        <taxon>Rhodobacterales</taxon>
        <taxon>Paracoccaceae</taxon>
        <taxon>Cereibacter</taxon>
    </lineage>
</organism>
<dbReference type="AlphaFoldDB" id="A0AAX1UHD8"/>
<proteinExistence type="predicted"/>
<gene>
    <name evidence="2" type="ORF">D1114_18200</name>
</gene>
<protein>
    <submittedName>
        <fullName evidence="2">DUF4153 domain-containing protein</fullName>
    </submittedName>
</protein>
<keyword evidence="1" id="KW-0472">Membrane</keyword>
<feature type="transmembrane region" description="Helical" evidence="1">
    <location>
        <begin position="93"/>
        <end position="115"/>
    </location>
</feature>
<feature type="transmembrane region" description="Helical" evidence="1">
    <location>
        <begin position="339"/>
        <end position="357"/>
    </location>
</feature>
<comment type="caution">
    <text evidence="2">The sequence shown here is derived from an EMBL/GenBank/DDBJ whole genome shotgun (WGS) entry which is preliminary data.</text>
</comment>
<feature type="transmembrane region" description="Helical" evidence="1">
    <location>
        <begin position="308"/>
        <end position="327"/>
    </location>
</feature>
<feature type="transmembrane region" description="Helical" evidence="1">
    <location>
        <begin position="41"/>
        <end position="58"/>
    </location>
</feature>
<keyword evidence="1" id="KW-1133">Transmembrane helix</keyword>
<sequence length="573" mass="60370">MERHMRQRLVMTAMGGLAGLCLHLLLKVAEQQILPDRAALGATGFAAVFFGGWLSLTGPLPARRAAAGAALVAAAVTVFLLVASLRFDGIESMFSVAGSVLPVLILALVPLPFLVAADQGNWRDYPALFTAAWTLTVRMAAAWLFTALVWGLLLLSNALLELVGVDVIGRITDTDMGPWLVTGLALGLALAVVMEYSDLISPALVLKLLRILLPLVLCVVALFILGLPLRGLEAGFGTVSVAQTLIAMAAAAALLVTIAIDQSDAEAVEGAFMRRATQALALLLPVPAAVAAWALWQRVAAYGWTPDRLAGAVAAALALAYGLLYAGSVLSGRAWMARIRAGNIGMALVLLVTAALWQTPLFDPTRIAAHDQLARVLDGRTELPDLDPYAIGRWGRAGSEALEALQQRASEPGQEALADRLARPGVPGRMRASEDLAVELATLMEVRPPGKEAMREAVVARLAPAERRVWRDGCRIALPDGRPGCVMIVGDFLTDRPGEEALVLMLRPRGGLSQQGFGLSEGRLDTLTVQDLTPATAEAPEAIIAGQLDAGPDLGPAPVNRLRAGGSAFVLMP</sequence>
<accession>A0AAX1UHD8</accession>
<evidence type="ECO:0000313" key="3">
    <source>
        <dbReference type="Proteomes" id="UP000266305"/>
    </source>
</evidence>
<name>A0AAX1UHD8_CERSP</name>
<evidence type="ECO:0000313" key="2">
    <source>
        <dbReference type="EMBL" id="RHZ92160.1"/>
    </source>
</evidence>
<dbReference type="Proteomes" id="UP000266305">
    <property type="component" value="Unassembled WGS sequence"/>
</dbReference>
<feature type="transmembrane region" description="Helical" evidence="1">
    <location>
        <begin position="208"/>
        <end position="229"/>
    </location>
</feature>
<feature type="transmembrane region" description="Helical" evidence="1">
    <location>
        <begin position="127"/>
        <end position="156"/>
    </location>
</feature>
<feature type="transmembrane region" description="Helical" evidence="1">
    <location>
        <begin position="65"/>
        <end position="87"/>
    </location>
</feature>
<feature type="transmembrane region" description="Helical" evidence="1">
    <location>
        <begin position="176"/>
        <end position="196"/>
    </location>
</feature>
<keyword evidence="1" id="KW-0812">Transmembrane</keyword>